<proteinExistence type="predicted"/>
<dbReference type="GO" id="GO:0006355">
    <property type="term" value="P:regulation of DNA-templated transcription"/>
    <property type="evidence" value="ECO:0007669"/>
    <property type="project" value="TreeGrafter"/>
</dbReference>
<evidence type="ECO:0000259" key="6">
    <source>
        <dbReference type="Pfam" id="PF08429"/>
    </source>
</evidence>
<organism evidence="8">
    <name type="scientific">Timema poppense</name>
    <name type="common">Walking stick</name>
    <dbReference type="NCBI Taxonomy" id="170557"/>
    <lineage>
        <taxon>Eukaryota</taxon>
        <taxon>Metazoa</taxon>
        <taxon>Ecdysozoa</taxon>
        <taxon>Arthropoda</taxon>
        <taxon>Hexapoda</taxon>
        <taxon>Insecta</taxon>
        <taxon>Pterygota</taxon>
        <taxon>Neoptera</taxon>
        <taxon>Polyneoptera</taxon>
        <taxon>Phasmatodea</taxon>
        <taxon>Timematodea</taxon>
        <taxon>Timematoidea</taxon>
        <taxon>Timematidae</taxon>
        <taxon>Timema</taxon>
    </lineage>
</organism>
<dbReference type="GO" id="GO:0000785">
    <property type="term" value="C:chromatin"/>
    <property type="evidence" value="ECO:0007669"/>
    <property type="project" value="TreeGrafter"/>
</dbReference>
<dbReference type="AlphaFoldDB" id="A0A7R9DIN8"/>
<evidence type="ECO:0000256" key="1">
    <source>
        <dbReference type="ARBA" id="ARBA00022723"/>
    </source>
</evidence>
<accession>A0A7R9DIN8</accession>
<feature type="domain" description="Lysine-specific demethylase 5 C-terminal helical" evidence="7">
    <location>
        <begin position="77"/>
        <end position="130"/>
    </location>
</feature>
<evidence type="ECO:0000256" key="3">
    <source>
        <dbReference type="ARBA" id="ARBA00023004"/>
    </source>
</evidence>
<dbReference type="InterPro" id="IPR013637">
    <property type="entry name" value="Lys_sp_deMease-like_dom"/>
</dbReference>
<evidence type="ECO:0008006" key="9">
    <source>
        <dbReference type="Google" id="ProtNLM"/>
    </source>
</evidence>
<dbReference type="PANTHER" id="PTHR10694">
    <property type="entry name" value="LYSINE-SPECIFIC DEMETHYLASE"/>
    <property type="match status" value="1"/>
</dbReference>
<dbReference type="EMBL" id="OD009220">
    <property type="protein sequence ID" value="CAD7415426.1"/>
    <property type="molecule type" value="Genomic_DNA"/>
</dbReference>
<dbReference type="Pfam" id="PF21323">
    <property type="entry name" value="KDM5_C-hel"/>
    <property type="match status" value="1"/>
</dbReference>
<feature type="domain" description="Lysine-specific demethylase-like" evidence="6">
    <location>
        <begin position="246"/>
        <end position="421"/>
    </location>
</feature>
<evidence type="ECO:0000259" key="4">
    <source>
        <dbReference type="Pfam" id="PF02373"/>
    </source>
</evidence>
<keyword evidence="3" id="KW-0408">Iron</keyword>
<dbReference type="Pfam" id="PF02928">
    <property type="entry name" value="zf-C5HC2"/>
    <property type="match status" value="1"/>
</dbReference>
<evidence type="ECO:0000259" key="7">
    <source>
        <dbReference type="Pfam" id="PF21323"/>
    </source>
</evidence>
<reference evidence="8" key="1">
    <citation type="submission" date="2020-11" db="EMBL/GenBank/DDBJ databases">
        <authorList>
            <person name="Tran Van P."/>
        </authorList>
    </citation>
    <scope>NUCLEOTIDE SEQUENCE</scope>
</reference>
<dbReference type="GO" id="GO:0046872">
    <property type="term" value="F:metal ion binding"/>
    <property type="evidence" value="ECO:0007669"/>
    <property type="project" value="UniProtKB-KW"/>
</dbReference>
<name>A0A7R9DIN8_TIMPO</name>
<dbReference type="SUPFAM" id="SSF51197">
    <property type="entry name" value="Clavaminate synthase-like"/>
    <property type="match status" value="1"/>
</dbReference>
<dbReference type="GO" id="GO:0034647">
    <property type="term" value="F:histone H3K4me/H3K4me2/H3K4me3 demethylase activity"/>
    <property type="evidence" value="ECO:0007669"/>
    <property type="project" value="TreeGrafter"/>
</dbReference>
<evidence type="ECO:0000259" key="5">
    <source>
        <dbReference type="Pfam" id="PF02928"/>
    </source>
</evidence>
<dbReference type="InterPro" id="IPR003347">
    <property type="entry name" value="JmjC_dom"/>
</dbReference>
<keyword evidence="2" id="KW-0677">Repeat</keyword>
<dbReference type="Gene3D" id="2.60.120.650">
    <property type="entry name" value="Cupin"/>
    <property type="match status" value="1"/>
</dbReference>
<evidence type="ECO:0000256" key="2">
    <source>
        <dbReference type="ARBA" id="ARBA00022737"/>
    </source>
</evidence>
<dbReference type="PANTHER" id="PTHR10694:SF33">
    <property type="entry name" value="LYSINE-SPECIFIC DEMETHYLASE 5"/>
    <property type="match status" value="1"/>
</dbReference>
<keyword evidence="1" id="KW-0479">Metal-binding</keyword>
<gene>
    <name evidence="8" type="ORF">TPSB3V08_LOCUS10319</name>
</gene>
<feature type="domain" description="Zinc finger C5HC2-type" evidence="5">
    <location>
        <begin position="163"/>
        <end position="215"/>
    </location>
</feature>
<dbReference type="Pfam" id="PF08429">
    <property type="entry name" value="PLU-1"/>
    <property type="match status" value="1"/>
</dbReference>
<dbReference type="InterPro" id="IPR048615">
    <property type="entry name" value="KDM5_C-hel"/>
</dbReference>
<sequence>MYGVPGNKADNFESTPERFLLQPDLLHQLVTIMNPNIFMDAEVPVCRADQRAGEFAITFPRAYHAGFIQGYNFAPADWLKIGRESVAQNAPLRGFSVFSHDEWLCKMALDPESLDMALAAATYNDMIKMVVAEKHVRNSLQEWGSLEAEREAFELIPEDERQCKVCRTTCFLSAVTCVCDSERLVCLQHYANLCDCPPEKHTLRYRYTLEELTQLMEKLKIHAESFKRWFETVSLCLEGHPKQKMELDNLPCHIEETKDVKSLLDKVNLFMNKVTHLLSQEVASKQDIKKYIECAKSFELDIPEVAQLKQMLVQMEWLEEVDKLRKVGEKVTLETFQKYLNVGMNLPSHPVIDRCLNEILHISDEAKRWERKVKYCLQSKCTLALSTVEDILKEADLIPAYLPNYSSLLETVKRAQNWSYESVLLYMILKSQVKMSMGIKLPNRPCGQKV</sequence>
<feature type="domain" description="JmjC" evidence="4">
    <location>
        <begin position="2"/>
        <end position="74"/>
    </location>
</feature>
<dbReference type="GO" id="GO:0005634">
    <property type="term" value="C:nucleus"/>
    <property type="evidence" value="ECO:0007669"/>
    <property type="project" value="TreeGrafter"/>
</dbReference>
<dbReference type="InterPro" id="IPR004198">
    <property type="entry name" value="Znf_C5HC2"/>
</dbReference>
<protein>
    <recommendedName>
        <fullName evidence="9">JmjC domain-containing protein</fullName>
    </recommendedName>
</protein>
<evidence type="ECO:0000313" key="8">
    <source>
        <dbReference type="EMBL" id="CAD7415426.1"/>
    </source>
</evidence>
<dbReference type="Pfam" id="PF02373">
    <property type="entry name" value="JmjC"/>
    <property type="match status" value="1"/>
</dbReference>